<organism evidence="2 3">
    <name type="scientific">Protopolystoma xenopodis</name>
    <dbReference type="NCBI Taxonomy" id="117903"/>
    <lineage>
        <taxon>Eukaryota</taxon>
        <taxon>Metazoa</taxon>
        <taxon>Spiralia</taxon>
        <taxon>Lophotrochozoa</taxon>
        <taxon>Platyhelminthes</taxon>
        <taxon>Monogenea</taxon>
        <taxon>Polyopisthocotylea</taxon>
        <taxon>Polystomatidea</taxon>
        <taxon>Polystomatidae</taxon>
        <taxon>Protopolystoma</taxon>
    </lineage>
</organism>
<evidence type="ECO:0000256" key="1">
    <source>
        <dbReference type="SAM" id="MobiDB-lite"/>
    </source>
</evidence>
<sequence length="152" mass="16076">MTYFTNEIGSLSGLLSARERELASYRRRVDTIQNQLALIGLWRRWLQSSSSSSVVSSPVTASGPTSSSAATGGPTTVFSSSSAEAVTLASFKMQLCRRPDLCGALTSDATGQTSGSVGASVSPLPHPTLAADQVTCAFSTFSSLYHFFTFYL</sequence>
<dbReference type="Proteomes" id="UP000784294">
    <property type="component" value="Unassembled WGS sequence"/>
</dbReference>
<name>A0A3S5BTI1_9PLAT</name>
<evidence type="ECO:0000313" key="3">
    <source>
        <dbReference type="Proteomes" id="UP000784294"/>
    </source>
</evidence>
<evidence type="ECO:0000313" key="2">
    <source>
        <dbReference type="EMBL" id="VEL39188.1"/>
    </source>
</evidence>
<gene>
    <name evidence="2" type="ORF">PXEA_LOCUS32628</name>
</gene>
<accession>A0A3S5BTI1</accession>
<reference evidence="2" key="1">
    <citation type="submission" date="2018-11" db="EMBL/GenBank/DDBJ databases">
        <authorList>
            <consortium name="Pathogen Informatics"/>
        </authorList>
    </citation>
    <scope>NUCLEOTIDE SEQUENCE</scope>
</reference>
<dbReference type="AlphaFoldDB" id="A0A3S5BTI1"/>
<feature type="region of interest" description="Disordered" evidence="1">
    <location>
        <begin position="53"/>
        <end position="74"/>
    </location>
</feature>
<protein>
    <submittedName>
        <fullName evidence="2">Uncharacterized protein</fullName>
    </submittedName>
</protein>
<proteinExistence type="predicted"/>
<dbReference type="EMBL" id="CAAALY010260387">
    <property type="protein sequence ID" value="VEL39188.1"/>
    <property type="molecule type" value="Genomic_DNA"/>
</dbReference>
<keyword evidence="3" id="KW-1185">Reference proteome</keyword>
<comment type="caution">
    <text evidence="2">The sequence shown here is derived from an EMBL/GenBank/DDBJ whole genome shotgun (WGS) entry which is preliminary data.</text>
</comment>